<proteinExistence type="predicted"/>
<evidence type="ECO:0000313" key="4">
    <source>
        <dbReference type="Proteomes" id="UP001152484"/>
    </source>
</evidence>
<reference evidence="3" key="1">
    <citation type="submission" date="2022-07" db="EMBL/GenBank/DDBJ databases">
        <authorList>
            <person name="Macas J."/>
            <person name="Novak P."/>
            <person name="Neumann P."/>
        </authorList>
    </citation>
    <scope>NUCLEOTIDE SEQUENCE</scope>
</reference>
<protein>
    <submittedName>
        <fullName evidence="3">Uncharacterized protein</fullName>
    </submittedName>
</protein>
<comment type="caution">
    <text evidence="3">The sequence shown here is derived from an EMBL/GenBank/DDBJ whole genome shotgun (WGS) entry which is preliminary data.</text>
</comment>
<accession>A0A9P0ZTC9</accession>
<dbReference type="EMBL" id="CAMAPE010000065">
    <property type="protein sequence ID" value="CAH9114364.1"/>
    <property type="molecule type" value="Genomic_DNA"/>
</dbReference>
<keyword evidence="4" id="KW-1185">Reference proteome</keyword>
<keyword evidence="1" id="KW-0175">Coiled coil</keyword>
<organism evidence="3 4">
    <name type="scientific">Cuscuta europaea</name>
    <name type="common">European dodder</name>
    <dbReference type="NCBI Taxonomy" id="41803"/>
    <lineage>
        <taxon>Eukaryota</taxon>
        <taxon>Viridiplantae</taxon>
        <taxon>Streptophyta</taxon>
        <taxon>Embryophyta</taxon>
        <taxon>Tracheophyta</taxon>
        <taxon>Spermatophyta</taxon>
        <taxon>Magnoliopsida</taxon>
        <taxon>eudicotyledons</taxon>
        <taxon>Gunneridae</taxon>
        <taxon>Pentapetalae</taxon>
        <taxon>asterids</taxon>
        <taxon>lamiids</taxon>
        <taxon>Solanales</taxon>
        <taxon>Convolvulaceae</taxon>
        <taxon>Cuscuteae</taxon>
        <taxon>Cuscuta</taxon>
        <taxon>Cuscuta subgen. Cuscuta</taxon>
    </lineage>
</organism>
<feature type="region of interest" description="Disordered" evidence="2">
    <location>
        <begin position="84"/>
        <end position="105"/>
    </location>
</feature>
<dbReference type="AlphaFoldDB" id="A0A9P0ZTC9"/>
<dbReference type="Proteomes" id="UP001152484">
    <property type="component" value="Unassembled WGS sequence"/>
</dbReference>
<feature type="coiled-coil region" evidence="1">
    <location>
        <begin position="18"/>
        <end position="45"/>
    </location>
</feature>
<evidence type="ECO:0000313" key="3">
    <source>
        <dbReference type="EMBL" id="CAH9114364.1"/>
    </source>
</evidence>
<evidence type="ECO:0000256" key="2">
    <source>
        <dbReference type="SAM" id="MobiDB-lite"/>
    </source>
</evidence>
<evidence type="ECO:0000256" key="1">
    <source>
        <dbReference type="SAM" id="Coils"/>
    </source>
</evidence>
<gene>
    <name evidence="3" type="ORF">CEURO_LOCUS20333</name>
</gene>
<sequence>MDLVVQGAFMLMESHQRQQREITRLKEIEQKAASAEEAMGCLDRLWEEVAAMKKRVDEADAAYHQVAADRDDALKEKDEALKGREEALRRAEEAEKARAEAEKTAEEAADAAIDKFLADGWKAEERRPWCCEVVVAQLED</sequence>
<name>A0A9P0ZTC9_CUSEU</name>